<dbReference type="PANTHER" id="PTHR43345">
    <property type="entry name" value="3-ISOPROPYLMALATE DEHYDRATASE SMALL SUBUNIT 2-RELATED-RELATED"/>
    <property type="match status" value="1"/>
</dbReference>
<dbReference type="GO" id="GO:0003861">
    <property type="term" value="F:3-isopropylmalate dehydratase activity"/>
    <property type="evidence" value="ECO:0007669"/>
    <property type="project" value="UniProtKB-EC"/>
</dbReference>
<feature type="domain" description="Aconitase A/isopropylmalate dehydratase small subunit swivel" evidence="11">
    <location>
        <begin position="51"/>
        <end position="105"/>
    </location>
</feature>
<dbReference type="InterPro" id="IPR000573">
    <property type="entry name" value="AconitaseA/IPMdHydase_ssu_swvl"/>
</dbReference>
<dbReference type="InterPro" id="IPR011827">
    <property type="entry name" value="LeuD_type2/HacB/DmdB"/>
</dbReference>
<evidence type="ECO:0000256" key="10">
    <source>
        <dbReference type="ARBA" id="ARBA00033368"/>
    </source>
</evidence>
<keyword evidence="5" id="KW-0432">Leucine biosynthesis</keyword>
<evidence type="ECO:0000256" key="1">
    <source>
        <dbReference type="ARBA" id="ARBA00000491"/>
    </source>
</evidence>
<evidence type="ECO:0000256" key="7">
    <source>
        <dbReference type="ARBA" id="ARBA00023239"/>
    </source>
</evidence>
<comment type="pathway">
    <text evidence="2">Amino-acid biosynthesis; L-leucine biosynthesis; L-leucine from 3-methyl-2-oxobutanoate: step 2/4.</text>
</comment>
<dbReference type="EC" id="4.2.1.33" evidence="3"/>
<evidence type="ECO:0000256" key="6">
    <source>
        <dbReference type="ARBA" id="ARBA00022605"/>
    </source>
</evidence>
<dbReference type="SUPFAM" id="SSF52016">
    <property type="entry name" value="LeuD/IlvD-like"/>
    <property type="match status" value="1"/>
</dbReference>
<evidence type="ECO:0000256" key="5">
    <source>
        <dbReference type="ARBA" id="ARBA00022430"/>
    </source>
</evidence>
<dbReference type="GO" id="GO:0009098">
    <property type="term" value="P:L-leucine biosynthetic process"/>
    <property type="evidence" value="ECO:0007669"/>
    <property type="project" value="UniProtKB-KW"/>
</dbReference>
<evidence type="ECO:0000256" key="8">
    <source>
        <dbReference type="ARBA" id="ARBA00023304"/>
    </source>
</evidence>
<organism evidence="12 13">
    <name type="scientific">Amycolatopsis acidicola</name>
    <dbReference type="NCBI Taxonomy" id="2596893"/>
    <lineage>
        <taxon>Bacteria</taxon>
        <taxon>Bacillati</taxon>
        <taxon>Actinomycetota</taxon>
        <taxon>Actinomycetes</taxon>
        <taxon>Pseudonocardiales</taxon>
        <taxon>Pseudonocardiaceae</taxon>
        <taxon>Amycolatopsis</taxon>
    </lineage>
</organism>
<reference evidence="12" key="1">
    <citation type="submission" date="2019-09" db="EMBL/GenBank/DDBJ databases">
        <authorList>
            <person name="Teo W.F.A."/>
            <person name="Duangmal K."/>
        </authorList>
    </citation>
    <scope>NUCLEOTIDE SEQUENCE [LARGE SCALE GENOMIC DNA]</scope>
    <source>
        <strain evidence="12">K81G1</strain>
    </source>
</reference>
<dbReference type="RefSeq" id="WP_144749205.1">
    <property type="nucleotide sequence ID" value="NZ_VMNW02000031.1"/>
</dbReference>
<sequence length="183" mass="19329">MSSTISGRVWVFGDSLNTDAMYPAFAMKMDIPEAARHVFYEVRPGWTDQVRPGDIVVAGKNFGVGSSRPVAALFRQLKVAALVAEEFNSLFLRNAINSGLPALTVPGATDLFSDGDFGRFDIATGDYANETTGIEGRTAPLPPLVLEILASGGVLARLAEQGYLPIELLDTLKSGALPQGGGA</sequence>
<evidence type="ECO:0000313" key="12">
    <source>
        <dbReference type="EMBL" id="KAA9159095.1"/>
    </source>
</evidence>
<dbReference type="Pfam" id="PF00694">
    <property type="entry name" value="Aconitase_C"/>
    <property type="match status" value="1"/>
</dbReference>
<keyword evidence="8" id="KW-0100">Branched-chain amino acid biosynthesis</keyword>
<name>A0A5N0V2C3_9PSEU</name>
<evidence type="ECO:0000313" key="13">
    <source>
        <dbReference type="Proteomes" id="UP000319769"/>
    </source>
</evidence>
<dbReference type="AlphaFoldDB" id="A0A5N0V2C3"/>
<accession>A0A5N0V2C3</accession>
<dbReference type="PANTHER" id="PTHR43345:SF9">
    <property type="entry name" value="3-ISOPROPYLMALATE DEHYDRATASE SMALL SUBUNIT"/>
    <property type="match status" value="1"/>
</dbReference>
<dbReference type="EMBL" id="VMNW02000031">
    <property type="protein sequence ID" value="KAA9159095.1"/>
    <property type="molecule type" value="Genomic_DNA"/>
</dbReference>
<evidence type="ECO:0000259" key="11">
    <source>
        <dbReference type="Pfam" id="PF00694"/>
    </source>
</evidence>
<evidence type="ECO:0000256" key="9">
    <source>
        <dbReference type="ARBA" id="ARBA00031631"/>
    </source>
</evidence>
<dbReference type="NCBIfam" id="TIGR02087">
    <property type="entry name" value="LEUD_arch"/>
    <property type="match status" value="1"/>
</dbReference>
<dbReference type="InterPro" id="IPR015928">
    <property type="entry name" value="Aconitase/3IPM_dehydase_swvl"/>
</dbReference>
<gene>
    <name evidence="12" type="ORF">FPZ12_021350</name>
</gene>
<keyword evidence="7" id="KW-0456">Lyase</keyword>
<dbReference type="OrthoDB" id="9777465at2"/>
<evidence type="ECO:0000256" key="3">
    <source>
        <dbReference type="ARBA" id="ARBA00011998"/>
    </source>
</evidence>
<comment type="caution">
    <text evidence="12">The sequence shown here is derived from an EMBL/GenBank/DDBJ whole genome shotgun (WGS) entry which is preliminary data.</text>
</comment>
<dbReference type="Proteomes" id="UP000319769">
    <property type="component" value="Unassembled WGS sequence"/>
</dbReference>
<comment type="catalytic activity">
    <reaction evidence="1">
        <text>(2R,3S)-3-isopropylmalate = (2S)-2-isopropylmalate</text>
        <dbReference type="Rhea" id="RHEA:32287"/>
        <dbReference type="ChEBI" id="CHEBI:1178"/>
        <dbReference type="ChEBI" id="CHEBI:35121"/>
        <dbReference type="EC" id="4.2.1.33"/>
    </reaction>
</comment>
<keyword evidence="13" id="KW-1185">Reference proteome</keyword>
<dbReference type="Gene3D" id="3.20.19.10">
    <property type="entry name" value="Aconitase, domain 4"/>
    <property type="match status" value="1"/>
</dbReference>
<evidence type="ECO:0000256" key="2">
    <source>
        <dbReference type="ARBA" id="ARBA00004729"/>
    </source>
</evidence>
<proteinExistence type="predicted"/>
<dbReference type="InterPro" id="IPR050075">
    <property type="entry name" value="LeuD"/>
</dbReference>
<keyword evidence="6" id="KW-0028">Amino-acid biosynthesis</keyword>
<evidence type="ECO:0000256" key="4">
    <source>
        <dbReference type="ARBA" id="ARBA00017233"/>
    </source>
</evidence>
<protein>
    <recommendedName>
        <fullName evidence="4">3-isopropylmalate dehydratase small subunit</fullName>
        <ecNumber evidence="3">4.2.1.33</ecNumber>
    </recommendedName>
    <alternativeName>
        <fullName evidence="9">Alpha-IPM isomerase</fullName>
    </alternativeName>
    <alternativeName>
        <fullName evidence="10">Isopropylmalate isomerase</fullName>
    </alternativeName>
</protein>